<accession>A0ACD4CAY7</accession>
<protein>
    <submittedName>
        <fullName evidence="1">Uncharacterized protein</fullName>
    </submittedName>
</protein>
<dbReference type="Proteomes" id="UP001064027">
    <property type="component" value="Chromosome"/>
</dbReference>
<sequence length="94" mass="11142">MSVVFNDLLISYRQIWKNRMLTNDAVSPEQILKEAIRRELEDANSHPRVRKSIEIKYYLATKRITESDLSNDDKIRLIQLHIEMGAQLMKDRNL</sequence>
<dbReference type="EMBL" id="CP104558">
    <property type="protein sequence ID" value="UXH44772.1"/>
    <property type="molecule type" value="Genomic_DNA"/>
</dbReference>
<evidence type="ECO:0000313" key="1">
    <source>
        <dbReference type="EMBL" id="UXH44772.1"/>
    </source>
</evidence>
<reference evidence="1" key="1">
    <citation type="submission" date="2022-09" db="EMBL/GenBank/DDBJ databases">
        <title>Complete genome sequence of Rossellomorea vietnamensis strain RL-WG62, a newly isolated PGPR with the potential for plant salinity stress alleviation.</title>
        <authorList>
            <person name="Ren L."/>
            <person name="Wang G."/>
            <person name="Hu H."/>
        </authorList>
    </citation>
    <scope>NUCLEOTIDE SEQUENCE</scope>
    <source>
        <strain evidence="1">RL-WG62</strain>
    </source>
</reference>
<proteinExistence type="predicted"/>
<evidence type="ECO:0000313" key="2">
    <source>
        <dbReference type="Proteomes" id="UP001064027"/>
    </source>
</evidence>
<name>A0ACD4CAY7_9BACI</name>
<gene>
    <name evidence="1" type="ORF">N5C46_01500</name>
</gene>
<organism evidence="1 2">
    <name type="scientific">Rossellomorea vietnamensis</name>
    <dbReference type="NCBI Taxonomy" id="218284"/>
    <lineage>
        <taxon>Bacteria</taxon>
        <taxon>Bacillati</taxon>
        <taxon>Bacillota</taxon>
        <taxon>Bacilli</taxon>
        <taxon>Bacillales</taxon>
        <taxon>Bacillaceae</taxon>
        <taxon>Rossellomorea</taxon>
    </lineage>
</organism>
<keyword evidence="2" id="KW-1185">Reference proteome</keyword>